<comment type="subcellular location">
    <subcellularLocation>
        <location evidence="1">Membrane</location>
        <topology evidence="1">Multi-pass membrane protein</topology>
    </subcellularLocation>
</comment>
<dbReference type="PANTHER" id="PTHR46157">
    <property type="entry name" value="K(+) EFFLUX ANTIPORTER 3, CHLOROPLASTIC"/>
    <property type="match status" value="1"/>
</dbReference>
<evidence type="ECO:0000313" key="13">
    <source>
        <dbReference type="EMBL" id="MCD2519114.1"/>
    </source>
</evidence>
<keyword evidence="3" id="KW-0813">Transport</keyword>
<dbReference type="InterPro" id="IPR004771">
    <property type="entry name" value="K/H_exchanger"/>
</dbReference>
<keyword evidence="9" id="KW-0406">Ion transport</keyword>
<evidence type="ECO:0000259" key="12">
    <source>
        <dbReference type="PROSITE" id="PS51201"/>
    </source>
</evidence>
<evidence type="ECO:0000256" key="3">
    <source>
        <dbReference type="ARBA" id="ARBA00022448"/>
    </source>
</evidence>
<dbReference type="EMBL" id="JAJNOC010000010">
    <property type="protein sequence ID" value="MCD2519114.1"/>
    <property type="molecule type" value="Genomic_DNA"/>
</dbReference>
<keyword evidence="14" id="KW-1185">Reference proteome</keyword>
<evidence type="ECO:0000256" key="9">
    <source>
        <dbReference type="ARBA" id="ARBA00023065"/>
    </source>
</evidence>
<evidence type="ECO:0000256" key="4">
    <source>
        <dbReference type="ARBA" id="ARBA00022449"/>
    </source>
</evidence>
<feature type="domain" description="RCK N-terminal" evidence="12">
    <location>
        <begin position="399"/>
        <end position="515"/>
    </location>
</feature>
<feature type="transmembrane region" description="Helical" evidence="11">
    <location>
        <begin position="294"/>
        <end position="312"/>
    </location>
</feature>
<dbReference type="Gene3D" id="3.40.50.720">
    <property type="entry name" value="NAD(P)-binding Rossmann-like Domain"/>
    <property type="match status" value="1"/>
</dbReference>
<accession>A0ABS8QBZ1</accession>
<dbReference type="InterPro" id="IPR003148">
    <property type="entry name" value="RCK_N"/>
</dbReference>
<protein>
    <submittedName>
        <fullName evidence="13">Glutathione-regulated potassium-efflux system protein KefC</fullName>
    </submittedName>
</protein>
<dbReference type="Pfam" id="PF02254">
    <property type="entry name" value="TrkA_N"/>
    <property type="match status" value="1"/>
</dbReference>
<dbReference type="InterPro" id="IPR038770">
    <property type="entry name" value="Na+/solute_symporter_sf"/>
</dbReference>
<name>A0ABS8QBZ1_9BURK</name>
<keyword evidence="5" id="KW-0633">Potassium transport</keyword>
<keyword evidence="7" id="KW-0630">Potassium</keyword>
<evidence type="ECO:0000256" key="10">
    <source>
        <dbReference type="ARBA" id="ARBA00023136"/>
    </source>
</evidence>
<feature type="transmembrane region" description="Helical" evidence="11">
    <location>
        <begin position="55"/>
        <end position="74"/>
    </location>
</feature>
<evidence type="ECO:0000256" key="5">
    <source>
        <dbReference type="ARBA" id="ARBA00022538"/>
    </source>
</evidence>
<dbReference type="PROSITE" id="PS51201">
    <property type="entry name" value="RCK_N"/>
    <property type="match status" value="1"/>
</dbReference>
<feature type="transmembrane region" description="Helical" evidence="11">
    <location>
        <begin position="324"/>
        <end position="347"/>
    </location>
</feature>
<dbReference type="NCBIfam" id="TIGR00932">
    <property type="entry name" value="2a37"/>
    <property type="match status" value="1"/>
</dbReference>
<evidence type="ECO:0000256" key="1">
    <source>
        <dbReference type="ARBA" id="ARBA00004141"/>
    </source>
</evidence>
<gene>
    <name evidence="13" type="primary">kefC</name>
    <name evidence="13" type="ORF">LQ564_22690</name>
</gene>
<dbReference type="Gene3D" id="1.20.1530.20">
    <property type="match status" value="1"/>
</dbReference>
<dbReference type="Pfam" id="PF00999">
    <property type="entry name" value="Na_H_Exchanger"/>
    <property type="match status" value="1"/>
</dbReference>
<dbReference type="InterPro" id="IPR006153">
    <property type="entry name" value="Cation/H_exchanger_TM"/>
</dbReference>
<feature type="transmembrane region" description="Helical" evidence="11">
    <location>
        <begin position="86"/>
        <end position="108"/>
    </location>
</feature>
<reference evidence="13" key="1">
    <citation type="submission" date="2021-11" db="EMBL/GenBank/DDBJ databases">
        <title>The complete genome of Massilia sp sp. G4R7.</title>
        <authorList>
            <person name="Liu L."/>
            <person name="Yue J."/>
            <person name="Yuan J."/>
            <person name="Yang F."/>
            <person name="Li L."/>
        </authorList>
    </citation>
    <scope>NUCLEOTIDE SEQUENCE</scope>
    <source>
        <strain evidence="13">G4R7</strain>
    </source>
</reference>
<feature type="transmembrane region" description="Helical" evidence="11">
    <location>
        <begin position="180"/>
        <end position="201"/>
    </location>
</feature>
<dbReference type="InterPro" id="IPR036291">
    <property type="entry name" value="NAD(P)-bd_dom_sf"/>
</dbReference>
<evidence type="ECO:0000313" key="14">
    <source>
        <dbReference type="Proteomes" id="UP001179361"/>
    </source>
</evidence>
<keyword evidence="10 11" id="KW-0472">Membrane</keyword>
<proteinExistence type="inferred from homology"/>
<dbReference type="RefSeq" id="WP_231060388.1">
    <property type="nucleotide sequence ID" value="NZ_JAJNOC010000010.1"/>
</dbReference>
<evidence type="ECO:0000256" key="6">
    <source>
        <dbReference type="ARBA" id="ARBA00022692"/>
    </source>
</evidence>
<feature type="transmembrane region" description="Helical" evidence="11">
    <location>
        <begin position="30"/>
        <end position="49"/>
    </location>
</feature>
<keyword evidence="6 11" id="KW-0812">Transmembrane</keyword>
<feature type="transmembrane region" description="Helical" evidence="11">
    <location>
        <begin position="268"/>
        <end position="288"/>
    </location>
</feature>
<dbReference type="Proteomes" id="UP001179361">
    <property type="component" value="Unassembled WGS sequence"/>
</dbReference>
<organism evidence="13 14">
    <name type="scientific">Massilia phyllostachyos</name>
    <dbReference type="NCBI Taxonomy" id="2898585"/>
    <lineage>
        <taxon>Bacteria</taxon>
        <taxon>Pseudomonadati</taxon>
        <taxon>Pseudomonadota</taxon>
        <taxon>Betaproteobacteria</taxon>
        <taxon>Burkholderiales</taxon>
        <taxon>Oxalobacteraceae</taxon>
        <taxon>Telluria group</taxon>
        <taxon>Massilia</taxon>
    </lineage>
</organism>
<feature type="transmembrane region" description="Helical" evidence="11">
    <location>
        <begin position="146"/>
        <end position="168"/>
    </location>
</feature>
<evidence type="ECO:0000256" key="2">
    <source>
        <dbReference type="ARBA" id="ARBA00005551"/>
    </source>
</evidence>
<evidence type="ECO:0000256" key="8">
    <source>
        <dbReference type="ARBA" id="ARBA00022989"/>
    </source>
</evidence>
<feature type="transmembrane region" description="Helical" evidence="11">
    <location>
        <begin position="114"/>
        <end position="134"/>
    </location>
</feature>
<dbReference type="PANTHER" id="PTHR46157:SF3">
    <property type="entry name" value="GLUTATHIONE-REGULATED POTASSIUM-EFFLUX SYSTEM PROTEIN KEFC"/>
    <property type="match status" value="1"/>
</dbReference>
<keyword evidence="4" id="KW-0050">Antiport</keyword>
<comment type="caution">
    <text evidence="13">The sequence shown here is derived from an EMBL/GenBank/DDBJ whole genome shotgun (WGS) entry which is preliminary data.</text>
</comment>
<dbReference type="SUPFAM" id="SSF51735">
    <property type="entry name" value="NAD(P)-binding Rossmann-fold domains"/>
    <property type="match status" value="1"/>
</dbReference>
<evidence type="ECO:0000256" key="11">
    <source>
        <dbReference type="SAM" id="Phobius"/>
    </source>
</evidence>
<keyword evidence="8 11" id="KW-1133">Transmembrane helix</keyword>
<sequence>MEHDVLVNALVYLGAAVVAVPLAKRLGLGAVLGYLLAGIAIGPWGLGLIREVETILHFAEFGVVLLLFVIGLELEPRRLWSLRRSIFGWGSAQVAGVSCVLALAAVLLGVAWQTALIAALGLSLSSTAIALTTMQERNLIPTPAGQAGFAILLFQDIAAIPMIALVPLLGVPDSHAGGGWSGAVTAVAVIAGLVLAGRFLVRPLLRFIAGTGMREIFTAFALLLVISISLLMSYAGMSMALGAFMAGVLLADSEYRHALETDIEPFKGLLLGLFFIAVGMSVDFGVFLAQPLRILLLAAGFLALKLLVLWLLARGFGMAGRQRVLFAFLLSQGGEFAFVVFGAAAAARVFDAATANVLVLVVALSMVATPLLLILYDRVLEPRWQSRKARAADAIDGNAGHVIIAGFGRFGQIVGRLLHANQVPLTMLDHDPDNVDTLRRFGFKVFYGDATRTDLLHAAGAGQARALVLSVDGIEDSLKLAEAVRAEFPDLPILARARNVTHYYQLMDLGVTVIERETFDSALMLGRRVMEELGFGAYLARQAAMRFREHNIKSVLEVYPYYKDREQYVSMARRAREELHAMFERDFVAMRGDPDEGDEAGR</sequence>
<dbReference type="NCBIfam" id="NF002924">
    <property type="entry name" value="PRK03562.1"/>
    <property type="match status" value="1"/>
</dbReference>
<comment type="similarity">
    <text evidence="2">Belongs to the monovalent cation:proton antiporter 2 (CPA2) transporter (TC 2.A.37) family.</text>
</comment>
<feature type="transmembrane region" description="Helical" evidence="11">
    <location>
        <begin position="6"/>
        <end position="23"/>
    </location>
</feature>
<evidence type="ECO:0000256" key="7">
    <source>
        <dbReference type="ARBA" id="ARBA00022958"/>
    </source>
</evidence>
<feature type="transmembrane region" description="Helical" evidence="11">
    <location>
        <begin position="353"/>
        <end position="376"/>
    </location>
</feature>